<protein>
    <recommendedName>
        <fullName evidence="1">Amidohydrolase-related domain-containing protein</fullName>
    </recommendedName>
</protein>
<comment type="caution">
    <text evidence="2">The sequence shown here is derived from an EMBL/GenBank/DDBJ whole genome shotgun (WGS) entry which is preliminary data.</text>
</comment>
<accession>A0ABY3BH06</accession>
<gene>
    <name evidence="2" type="ORF">EXN23_25570</name>
</gene>
<reference evidence="2 3" key="1">
    <citation type="journal article" date="2019" name="Appl. Microbiol. Biotechnol.">
        <title>Differential efficiency of wild type rhizogenic strains for rol gene transformation of plants.</title>
        <authorList>
            <person name="Desmet S."/>
            <person name="De Keyser E."/>
            <person name="Van Vaerenbergh J."/>
            <person name="Baeyen S."/>
            <person name="Van Huylenbroeck J."/>
            <person name="Geelen D."/>
            <person name="Dhooghe E."/>
        </authorList>
    </citation>
    <scope>NUCLEOTIDE SEQUENCE [LARGE SCALE GENOMIC DNA]</scope>
    <source>
        <strain evidence="2 3">GBBC3283</strain>
    </source>
</reference>
<evidence type="ECO:0000259" key="1">
    <source>
        <dbReference type="Pfam" id="PF04909"/>
    </source>
</evidence>
<sequence length="135" mass="15018">MADQIAAYAPLLKRLPCQIVFDHFARLPAKGGLEHPAYEVVCDMLAEKRAWIKLSAPYLVSHGSSADLQVASLGSALVHNSPERVVWGSDWPHMTEASKPEFQRLKDMVNPMAQGDTTLLRQIFISNPNALYGFR</sequence>
<proteinExistence type="predicted"/>
<feature type="domain" description="Amidohydrolase-related" evidence="1">
    <location>
        <begin position="2"/>
        <end position="134"/>
    </location>
</feature>
<dbReference type="Gene3D" id="3.20.20.140">
    <property type="entry name" value="Metal-dependent hydrolases"/>
    <property type="match status" value="1"/>
</dbReference>
<dbReference type="Pfam" id="PF04909">
    <property type="entry name" value="Amidohydro_2"/>
    <property type="match status" value="1"/>
</dbReference>
<evidence type="ECO:0000313" key="2">
    <source>
        <dbReference type="EMBL" id="TRA83164.1"/>
    </source>
</evidence>
<dbReference type="InterPro" id="IPR032466">
    <property type="entry name" value="Metal_Hydrolase"/>
</dbReference>
<organism evidence="2 3">
    <name type="scientific">Agrobacterium salinitolerans</name>
    <dbReference type="NCBI Taxonomy" id="1183413"/>
    <lineage>
        <taxon>Bacteria</taxon>
        <taxon>Pseudomonadati</taxon>
        <taxon>Pseudomonadota</taxon>
        <taxon>Alphaproteobacteria</taxon>
        <taxon>Hyphomicrobiales</taxon>
        <taxon>Rhizobiaceae</taxon>
        <taxon>Rhizobium/Agrobacterium group</taxon>
        <taxon>Agrobacterium</taxon>
    </lineage>
</organism>
<dbReference type="InterPro" id="IPR006680">
    <property type="entry name" value="Amidohydro-rel"/>
</dbReference>
<dbReference type="InterPro" id="IPR052358">
    <property type="entry name" value="Aro_Compnd_Degr_Hydrolases"/>
</dbReference>
<dbReference type="PANTHER" id="PTHR35563">
    <property type="entry name" value="BARREL METAL-DEPENDENT HYDROLASE, PUTATIVE (AFU_ORTHOLOGUE AFUA_1G16240)-RELATED"/>
    <property type="match status" value="1"/>
</dbReference>
<evidence type="ECO:0000313" key="3">
    <source>
        <dbReference type="Proteomes" id="UP000319481"/>
    </source>
</evidence>
<name>A0ABY3BH06_9HYPH</name>
<dbReference type="SUPFAM" id="SSF51556">
    <property type="entry name" value="Metallo-dependent hydrolases"/>
    <property type="match status" value="1"/>
</dbReference>
<keyword evidence="3" id="KW-1185">Reference proteome</keyword>
<dbReference type="PANTHER" id="PTHR35563:SF2">
    <property type="entry name" value="BARREL METAL-DEPENDENT HYDROLASE, PUTATIVE (AFU_ORTHOLOGUE AFUA_1G16240)-RELATED"/>
    <property type="match status" value="1"/>
</dbReference>
<dbReference type="Proteomes" id="UP000319481">
    <property type="component" value="Unassembled WGS sequence"/>
</dbReference>
<dbReference type="EMBL" id="SGNZ01000028">
    <property type="protein sequence ID" value="TRA83164.1"/>
    <property type="molecule type" value="Genomic_DNA"/>
</dbReference>